<dbReference type="Proteomes" id="UP000183832">
    <property type="component" value="Unassembled WGS sequence"/>
</dbReference>
<reference evidence="1 2" key="1">
    <citation type="submission" date="2015-04" db="EMBL/GenBank/DDBJ databases">
        <authorList>
            <person name="Syromyatnikov M.Y."/>
            <person name="Popov V.N."/>
        </authorList>
    </citation>
    <scope>NUCLEOTIDE SEQUENCE [LARGE SCALE GENOMIC DNA]</scope>
</reference>
<gene>
    <name evidence="1" type="ORF">CLUMA_CG003695</name>
</gene>
<protein>
    <submittedName>
        <fullName evidence="1">CLUMA_CG003695, isoform A</fullName>
    </submittedName>
</protein>
<evidence type="ECO:0000313" key="1">
    <source>
        <dbReference type="EMBL" id="CRK89967.1"/>
    </source>
</evidence>
<keyword evidence="2" id="KW-1185">Reference proteome</keyword>
<proteinExistence type="predicted"/>
<organism evidence="1 2">
    <name type="scientific">Clunio marinus</name>
    <dbReference type="NCBI Taxonomy" id="568069"/>
    <lineage>
        <taxon>Eukaryota</taxon>
        <taxon>Metazoa</taxon>
        <taxon>Ecdysozoa</taxon>
        <taxon>Arthropoda</taxon>
        <taxon>Hexapoda</taxon>
        <taxon>Insecta</taxon>
        <taxon>Pterygota</taxon>
        <taxon>Neoptera</taxon>
        <taxon>Endopterygota</taxon>
        <taxon>Diptera</taxon>
        <taxon>Nematocera</taxon>
        <taxon>Chironomoidea</taxon>
        <taxon>Chironomidae</taxon>
        <taxon>Clunio</taxon>
    </lineage>
</organism>
<sequence>MPTFTAYLDSMNKAKTKERSPFSFDFVYCFGRLIAFFCHSSLQLLSANPKENLFMQTFYLW</sequence>
<name>A0A1J1HPJ5_9DIPT</name>
<evidence type="ECO:0000313" key="2">
    <source>
        <dbReference type="Proteomes" id="UP000183832"/>
    </source>
</evidence>
<accession>A0A1J1HPJ5</accession>
<dbReference type="AlphaFoldDB" id="A0A1J1HPJ5"/>
<dbReference type="EMBL" id="CVRI01000015">
    <property type="protein sequence ID" value="CRK89967.1"/>
    <property type="molecule type" value="Genomic_DNA"/>
</dbReference>